<dbReference type="InterPro" id="IPR043428">
    <property type="entry name" value="LivM-like"/>
</dbReference>
<feature type="transmembrane region" description="Helical" evidence="6">
    <location>
        <begin position="6"/>
        <end position="26"/>
    </location>
</feature>
<dbReference type="AlphaFoldDB" id="A0A7C3RH91"/>
<feature type="transmembrane region" description="Helical" evidence="6">
    <location>
        <begin position="80"/>
        <end position="102"/>
    </location>
</feature>
<feature type="transmembrane region" description="Helical" evidence="6">
    <location>
        <begin position="109"/>
        <end position="127"/>
    </location>
</feature>
<keyword evidence="2" id="KW-1003">Cell membrane</keyword>
<feature type="transmembrane region" description="Helical" evidence="6">
    <location>
        <begin position="33"/>
        <end position="60"/>
    </location>
</feature>
<gene>
    <name evidence="7" type="ORF">ENW66_03920</name>
</gene>
<evidence type="ECO:0000256" key="5">
    <source>
        <dbReference type="ARBA" id="ARBA00023136"/>
    </source>
</evidence>
<feature type="transmembrane region" description="Helical" evidence="6">
    <location>
        <begin position="198"/>
        <end position="218"/>
    </location>
</feature>
<comment type="caution">
    <text evidence="7">The sequence shown here is derived from an EMBL/GenBank/DDBJ whole genome shotgun (WGS) entry which is preliminary data.</text>
</comment>
<evidence type="ECO:0000256" key="6">
    <source>
        <dbReference type="SAM" id="Phobius"/>
    </source>
</evidence>
<evidence type="ECO:0000313" key="7">
    <source>
        <dbReference type="EMBL" id="HFW32086.1"/>
    </source>
</evidence>
<comment type="subcellular location">
    <subcellularLocation>
        <location evidence="1">Cell membrane</location>
        <topology evidence="1">Multi-pass membrane protein</topology>
    </subcellularLocation>
</comment>
<feature type="transmembrane region" description="Helical" evidence="6">
    <location>
        <begin position="147"/>
        <end position="165"/>
    </location>
</feature>
<protein>
    <submittedName>
        <fullName evidence="7">Branched-chain amino acid ABC transporter permease</fullName>
    </submittedName>
</protein>
<name>A0A7C3RH91_ARCFL</name>
<accession>A0A7C3RH91</accession>
<evidence type="ECO:0000256" key="4">
    <source>
        <dbReference type="ARBA" id="ARBA00022989"/>
    </source>
</evidence>
<feature type="transmembrane region" description="Helical" evidence="6">
    <location>
        <begin position="269"/>
        <end position="294"/>
    </location>
</feature>
<dbReference type="InterPro" id="IPR001851">
    <property type="entry name" value="ABC_transp_permease"/>
</dbReference>
<reference evidence="7" key="1">
    <citation type="journal article" date="2020" name="mSystems">
        <title>Genome- and Community-Level Interaction Insights into Carbon Utilization and Element Cycling Functions of Hydrothermarchaeota in Hydrothermal Sediment.</title>
        <authorList>
            <person name="Zhou Z."/>
            <person name="Liu Y."/>
            <person name="Xu W."/>
            <person name="Pan J."/>
            <person name="Luo Z.H."/>
            <person name="Li M."/>
        </authorList>
    </citation>
    <scope>NUCLEOTIDE SEQUENCE [LARGE SCALE GENOMIC DNA]</scope>
    <source>
        <strain evidence="7">SpSt-87</strain>
    </source>
</reference>
<dbReference type="PANTHER" id="PTHR30482">
    <property type="entry name" value="HIGH-AFFINITY BRANCHED-CHAIN AMINO ACID TRANSPORT SYSTEM PERMEASE"/>
    <property type="match status" value="1"/>
</dbReference>
<organism evidence="7">
    <name type="scientific">Archaeoglobus fulgidus</name>
    <dbReference type="NCBI Taxonomy" id="2234"/>
    <lineage>
        <taxon>Archaea</taxon>
        <taxon>Methanobacteriati</taxon>
        <taxon>Methanobacteriota</taxon>
        <taxon>Archaeoglobi</taxon>
        <taxon>Archaeoglobales</taxon>
        <taxon>Archaeoglobaceae</taxon>
        <taxon>Archaeoglobus</taxon>
    </lineage>
</organism>
<dbReference type="EMBL" id="DTLB01000023">
    <property type="protein sequence ID" value="HFW32086.1"/>
    <property type="molecule type" value="Genomic_DNA"/>
</dbReference>
<keyword evidence="4 6" id="KW-1133">Transmembrane helix</keyword>
<dbReference type="GO" id="GO:0005886">
    <property type="term" value="C:plasma membrane"/>
    <property type="evidence" value="ECO:0007669"/>
    <property type="project" value="UniProtKB-SubCell"/>
</dbReference>
<proteinExistence type="predicted"/>
<dbReference type="CDD" id="cd06581">
    <property type="entry name" value="TM_PBP1_LivM_like"/>
    <property type="match status" value="1"/>
</dbReference>
<keyword evidence="3 6" id="KW-0812">Transmembrane</keyword>
<keyword evidence="5 6" id="KW-0472">Membrane</keyword>
<sequence>MVRSNIVLLVIVALSLFIPFTGNDYLIYLSTKIWILVLYAIAFNIVFGYSGLLSFGHALFFSASAYTLAILVVKTGNPLAVGFVAGVAVAAVFSAGVGFLSLRHKEIHFAMITLAFSMMFWGIVMKWRDVTGGEDGIVGIPRVMPVIWFYYFTFAVVLICAYLIYRFVKSDIGLVLEGIRENETRVRFSGHSTLKYRLYAMIVSGTFTGVSGGLWAMLDRTVTPSISHWSFSAMPVIATLIGGPQNFIGPAVGTVIYVIAQDVITRYTLYWQFILGMVVVAVVLFFRGGVMGVVEKMIRGR</sequence>
<evidence type="ECO:0000256" key="3">
    <source>
        <dbReference type="ARBA" id="ARBA00022692"/>
    </source>
</evidence>
<evidence type="ECO:0000256" key="2">
    <source>
        <dbReference type="ARBA" id="ARBA00022475"/>
    </source>
</evidence>
<dbReference type="Pfam" id="PF02653">
    <property type="entry name" value="BPD_transp_2"/>
    <property type="match status" value="1"/>
</dbReference>
<evidence type="ECO:0000256" key="1">
    <source>
        <dbReference type="ARBA" id="ARBA00004651"/>
    </source>
</evidence>
<dbReference type="PANTHER" id="PTHR30482:SF17">
    <property type="entry name" value="ABC TRANSPORTER ATP-BINDING PROTEIN"/>
    <property type="match status" value="1"/>
</dbReference>
<dbReference type="GO" id="GO:0015658">
    <property type="term" value="F:branched-chain amino acid transmembrane transporter activity"/>
    <property type="evidence" value="ECO:0007669"/>
    <property type="project" value="InterPro"/>
</dbReference>